<comment type="caution">
    <text evidence="2">The sequence shown here is derived from an EMBL/GenBank/DDBJ whole genome shotgun (WGS) entry which is preliminary data.</text>
</comment>
<protein>
    <submittedName>
        <fullName evidence="2">Uncharacterized protein</fullName>
    </submittedName>
</protein>
<feature type="region of interest" description="Disordered" evidence="1">
    <location>
        <begin position="217"/>
        <end position="244"/>
    </location>
</feature>
<name>A0A2P7S3I8_9HYPH</name>
<dbReference type="OrthoDB" id="8447370at2"/>
<organism evidence="2 3">
    <name type="scientific">Kumtagia ephedrae</name>
    <dbReference type="NCBI Taxonomy" id="2116701"/>
    <lineage>
        <taxon>Bacteria</taxon>
        <taxon>Pseudomonadati</taxon>
        <taxon>Pseudomonadota</taxon>
        <taxon>Alphaproteobacteria</taxon>
        <taxon>Hyphomicrobiales</taxon>
        <taxon>Phyllobacteriaceae</taxon>
        <taxon>Kumtagia</taxon>
    </lineage>
</organism>
<dbReference type="Proteomes" id="UP000241229">
    <property type="component" value="Unassembled WGS sequence"/>
</dbReference>
<dbReference type="AlphaFoldDB" id="A0A2P7S3I8"/>
<gene>
    <name evidence="2" type="ORF">C7I84_19260</name>
</gene>
<sequence length="536" mass="53840">MSAAPGLWLIAVAGSLALHGAIGAAIYVMPLPDTPAPVHTEIDIATLTAGTTARAARSEKAAVVAAARAAPIRGNGGALQPAAAPTTIAARPAPNSKAAAPVTATRAEAALHDKTVGTSAPSARAEAVKPSGQASAVAEPDKVAAPAAAAPATAAAVAASTTPAPPIAQAAPLRPEAPTALSSLPPAGSAASRTEAETVAAIEARTPTVAVGGAAGLAPAQSPSAPPATSPMRETASAIEPSAATSTIAATRPAADISAVASARSQESAAVALRAAPMRTNGMATVAAPRAPAARAARPVLAPAAPTETAMAAPVPQRPDVLREMLPAPRRPGPPRIADFLAGRGDDCLLALPAGIGPTQAAVDAYAARPETVERLGADYHRLSGRPLKATLRPVSRDQCSALSFARSLAQYPDFPLRLTLAETTIASGQALSGVISGLRKDTLYLIVVDDEGKAQLVSSYLGQRVTLTNFRAPMTLTSGPVSSVQLLVAIASDGPLRTLPERPGLPAEDYFDRLAEEIVADQRSIAFGITSFVVR</sequence>
<feature type="region of interest" description="Disordered" evidence="1">
    <location>
        <begin position="115"/>
        <end position="134"/>
    </location>
</feature>
<dbReference type="RefSeq" id="WP_106773840.1">
    <property type="nucleotide sequence ID" value="NZ_PXYK01000019.1"/>
</dbReference>
<dbReference type="EMBL" id="PXYK01000019">
    <property type="protein sequence ID" value="PSJ57013.1"/>
    <property type="molecule type" value="Genomic_DNA"/>
</dbReference>
<evidence type="ECO:0000313" key="3">
    <source>
        <dbReference type="Proteomes" id="UP000241229"/>
    </source>
</evidence>
<proteinExistence type="predicted"/>
<evidence type="ECO:0000313" key="2">
    <source>
        <dbReference type="EMBL" id="PSJ57013.1"/>
    </source>
</evidence>
<reference evidence="2 3" key="1">
    <citation type="submission" date="2018-03" db="EMBL/GenBank/DDBJ databases">
        <title>The draft genome of Mesorhizobium sp. 6GN-30.</title>
        <authorList>
            <person name="Liu L."/>
            <person name="Li L."/>
            <person name="Wang T."/>
            <person name="Zhang X."/>
            <person name="Liang L."/>
        </authorList>
    </citation>
    <scope>NUCLEOTIDE SEQUENCE [LARGE SCALE GENOMIC DNA]</scope>
    <source>
        <strain evidence="2 3">6GN30</strain>
    </source>
</reference>
<evidence type="ECO:0000256" key="1">
    <source>
        <dbReference type="SAM" id="MobiDB-lite"/>
    </source>
</evidence>
<accession>A0A2P7S3I8</accession>
<keyword evidence="3" id="KW-1185">Reference proteome</keyword>